<proteinExistence type="predicted"/>
<accession>A0A1X6MID8</accession>
<reference evidence="2 3" key="1">
    <citation type="submission" date="2017-04" db="EMBL/GenBank/DDBJ databases">
        <title>Genome Sequence of the Model Brown-Rot Fungus Postia placenta SB12.</title>
        <authorList>
            <consortium name="DOE Joint Genome Institute"/>
            <person name="Gaskell J."/>
            <person name="Kersten P."/>
            <person name="Larrondo L.F."/>
            <person name="Canessa P."/>
            <person name="Martinez D."/>
            <person name="Hibbett D."/>
            <person name="Schmoll M."/>
            <person name="Kubicek C.P."/>
            <person name="Martinez A.T."/>
            <person name="Yadav J."/>
            <person name="Master E."/>
            <person name="Magnuson J.K."/>
            <person name="James T."/>
            <person name="Yaver D."/>
            <person name="Berka R."/>
            <person name="Labutti K."/>
            <person name="Lipzen A."/>
            <person name="Aerts A."/>
            <person name="Barry K."/>
            <person name="Henrissat B."/>
            <person name="Blanchette R."/>
            <person name="Grigoriev I."/>
            <person name="Cullen D."/>
        </authorList>
    </citation>
    <scope>NUCLEOTIDE SEQUENCE [LARGE SCALE GENOMIC DNA]</scope>
    <source>
        <strain evidence="2 3">MAD-698-R-SB12</strain>
    </source>
</reference>
<feature type="compositionally biased region" description="Polar residues" evidence="1">
    <location>
        <begin position="78"/>
        <end position="92"/>
    </location>
</feature>
<evidence type="ECO:0000256" key="1">
    <source>
        <dbReference type="SAM" id="MobiDB-lite"/>
    </source>
</evidence>
<feature type="compositionally biased region" description="Acidic residues" evidence="1">
    <location>
        <begin position="42"/>
        <end position="61"/>
    </location>
</feature>
<dbReference type="Proteomes" id="UP000194127">
    <property type="component" value="Unassembled WGS sequence"/>
</dbReference>
<dbReference type="AlphaFoldDB" id="A0A1X6MID8"/>
<feature type="compositionally biased region" description="Polar residues" evidence="1">
    <location>
        <begin position="23"/>
        <end position="34"/>
    </location>
</feature>
<feature type="region of interest" description="Disordered" evidence="1">
    <location>
        <begin position="1"/>
        <end position="92"/>
    </location>
</feature>
<dbReference type="RefSeq" id="XP_024332746.1">
    <property type="nucleotide sequence ID" value="XM_024481625.1"/>
</dbReference>
<dbReference type="GeneID" id="36326575"/>
<organism evidence="2 3">
    <name type="scientific">Postia placenta MAD-698-R-SB12</name>
    <dbReference type="NCBI Taxonomy" id="670580"/>
    <lineage>
        <taxon>Eukaryota</taxon>
        <taxon>Fungi</taxon>
        <taxon>Dikarya</taxon>
        <taxon>Basidiomycota</taxon>
        <taxon>Agaricomycotina</taxon>
        <taxon>Agaricomycetes</taxon>
        <taxon>Polyporales</taxon>
        <taxon>Adustoporiaceae</taxon>
        <taxon>Rhodonia</taxon>
    </lineage>
</organism>
<dbReference type="EMBL" id="KZ110726">
    <property type="protein sequence ID" value="OSX55952.1"/>
    <property type="molecule type" value="Genomic_DNA"/>
</dbReference>
<gene>
    <name evidence="2" type="ORF">POSPLADRAFT_1063213</name>
</gene>
<evidence type="ECO:0000313" key="2">
    <source>
        <dbReference type="EMBL" id="OSX55952.1"/>
    </source>
</evidence>
<evidence type="ECO:0000313" key="3">
    <source>
        <dbReference type="Proteomes" id="UP000194127"/>
    </source>
</evidence>
<name>A0A1X6MID8_9APHY</name>
<keyword evidence="3" id="KW-1185">Reference proteome</keyword>
<sequence>MSKPPLTRSQAREAASRSAAENLDSSSRTQLTPSPTIPGDFDRDEEDEIDQELQDDFDEEPIPSTAEERTSSPELLGLTTSDYDTSTPELFE</sequence>
<protein>
    <submittedName>
        <fullName evidence="2">Uncharacterized protein</fullName>
    </submittedName>
</protein>